<gene>
    <name evidence="1" type="ORF">AS156_20775</name>
</gene>
<name>A0A125Q657_9BRAD</name>
<evidence type="ECO:0000313" key="2">
    <source>
        <dbReference type="Proteomes" id="UP000057737"/>
    </source>
</evidence>
<reference evidence="1 2" key="1">
    <citation type="submission" date="2015-11" db="EMBL/GenBank/DDBJ databases">
        <title>Draft Genome Sequence of the Strain BR 10303 (Bradyrhizobium sp.) isolated from nodules of Centrolobium paraense.</title>
        <authorList>
            <person name="Zelli J.E."/>
            <person name="Simoes-Araujo J.L."/>
            <person name="Barauna A.C."/>
            <person name="Silva K."/>
        </authorList>
    </citation>
    <scope>NUCLEOTIDE SEQUENCE [LARGE SCALE GENOMIC DNA]</scope>
    <source>
        <strain evidence="1 2">BR 10303</strain>
    </source>
</reference>
<organism evidence="1 2">
    <name type="scientific">Bradyrhizobium macuxiense</name>
    <dbReference type="NCBI Taxonomy" id="1755647"/>
    <lineage>
        <taxon>Bacteria</taxon>
        <taxon>Pseudomonadati</taxon>
        <taxon>Pseudomonadota</taxon>
        <taxon>Alphaproteobacteria</taxon>
        <taxon>Hyphomicrobiales</taxon>
        <taxon>Nitrobacteraceae</taxon>
        <taxon>Bradyrhizobium</taxon>
    </lineage>
</organism>
<dbReference type="EMBL" id="LNCU01000115">
    <property type="protein sequence ID" value="KWV46862.1"/>
    <property type="molecule type" value="Genomic_DNA"/>
</dbReference>
<keyword evidence="2" id="KW-1185">Reference proteome</keyword>
<dbReference type="Proteomes" id="UP000057737">
    <property type="component" value="Unassembled WGS sequence"/>
</dbReference>
<accession>A0A125Q657</accession>
<proteinExistence type="predicted"/>
<dbReference type="AlphaFoldDB" id="A0A125Q657"/>
<protein>
    <submittedName>
        <fullName evidence="1">Uncharacterized protein</fullName>
    </submittedName>
</protein>
<evidence type="ECO:0000313" key="1">
    <source>
        <dbReference type="EMBL" id="KWV46862.1"/>
    </source>
</evidence>
<sequence>MTAMSQAKVLQEKAEMFERRAESATDPISRQHYREMAAHYRALATEHLEINRDQPAHQD</sequence>
<comment type="caution">
    <text evidence="1">The sequence shown here is derived from an EMBL/GenBank/DDBJ whole genome shotgun (WGS) entry which is preliminary data.</text>
</comment>